<comment type="caution">
    <text evidence="1">The sequence shown here is derived from an EMBL/GenBank/DDBJ whole genome shotgun (WGS) entry which is preliminary data.</text>
</comment>
<reference evidence="2" key="1">
    <citation type="journal article" date="2020" name="Stud. Mycol.">
        <title>101 Dothideomycetes genomes: A test case for predicting lifestyles and emergence of pathogens.</title>
        <authorList>
            <person name="Haridas S."/>
            <person name="Albert R."/>
            <person name="Binder M."/>
            <person name="Bloem J."/>
            <person name="LaButti K."/>
            <person name="Salamov A."/>
            <person name="Andreopoulos B."/>
            <person name="Baker S."/>
            <person name="Barry K."/>
            <person name="Bills G."/>
            <person name="Bluhm B."/>
            <person name="Cannon C."/>
            <person name="Castanera R."/>
            <person name="Culley D."/>
            <person name="Daum C."/>
            <person name="Ezra D."/>
            <person name="Gonzalez J."/>
            <person name="Henrissat B."/>
            <person name="Kuo A."/>
            <person name="Liang C."/>
            <person name="Lipzen A."/>
            <person name="Lutzoni F."/>
            <person name="Magnuson J."/>
            <person name="Mondo S."/>
            <person name="Nolan M."/>
            <person name="Ohm R."/>
            <person name="Pangilinan J."/>
            <person name="Park H.-J."/>
            <person name="Ramirez L."/>
            <person name="Alfaro M."/>
            <person name="Sun H."/>
            <person name="Tritt A."/>
            <person name="Yoshinaga Y."/>
            <person name="Zwiers L.-H."/>
            <person name="Turgeon B."/>
            <person name="Goodwin S."/>
            <person name="Spatafora J."/>
            <person name="Crous P."/>
            <person name="Grigoriev I."/>
        </authorList>
    </citation>
    <scope>NUCLEOTIDE SEQUENCE [LARGE SCALE GENOMIC DNA]</scope>
    <source>
        <strain evidence="2">CBS 304.66</strain>
    </source>
</reference>
<sequence length="56" mass="6625">FLGIRVIRDTNIYIIYLVQDMYIDKVTVKYNIIAIGHYSKVPMTVNYLEQSIEELN</sequence>
<proteinExistence type="predicted"/>
<evidence type="ECO:0000313" key="1">
    <source>
        <dbReference type="EMBL" id="KAF2260129.1"/>
    </source>
</evidence>
<evidence type="ECO:0000313" key="2">
    <source>
        <dbReference type="Proteomes" id="UP000800093"/>
    </source>
</evidence>
<dbReference type="EMBL" id="ML986688">
    <property type="protein sequence ID" value="KAF2260129.1"/>
    <property type="molecule type" value="Genomic_DNA"/>
</dbReference>
<keyword evidence="2" id="KW-1185">Reference proteome</keyword>
<dbReference type="AlphaFoldDB" id="A0A9P4N2V3"/>
<gene>
    <name evidence="1" type="ORF">CC78DRAFT_473582</name>
</gene>
<protein>
    <submittedName>
        <fullName evidence="1">Uncharacterized protein</fullName>
    </submittedName>
</protein>
<accession>A0A9P4N2V3</accession>
<name>A0A9P4N2V3_9PLEO</name>
<organism evidence="1 2">
    <name type="scientific">Lojkania enalia</name>
    <dbReference type="NCBI Taxonomy" id="147567"/>
    <lineage>
        <taxon>Eukaryota</taxon>
        <taxon>Fungi</taxon>
        <taxon>Dikarya</taxon>
        <taxon>Ascomycota</taxon>
        <taxon>Pezizomycotina</taxon>
        <taxon>Dothideomycetes</taxon>
        <taxon>Pleosporomycetidae</taxon>
        <taxon>Pleosporales</taxon>
        <taxon>Pleosporales incertae sedis</taxon>
        <taxon>Lojkania</taxon>
    </lineage>
</organism>
<dbReference type="Proteomes" id="UP000800093">
    <property type="component" value="Unassembled WGS sequence"/>
</dbReference>
<feature type="non-terminal residue" evidence="1">
    <location>
        <position position="1"/>
    </location>
</feature>